<dbReference type="Proteomes" id="UP000254101">
    <property type="component" value="Unassembled WGS sequence"/>
</dbReference>
<dbReference type="AlphaFoldDB" id="A0A395LMC5"/>
<dbReference type="PANTHER" id="PTHR36302">
    <property type="entry name" value="BLR7088 PROTEIN"/>
    <property type="match status" value="1"/>
</dbReference>
<organism evidence="1 2">
    <name type="scientific">Alteriqipengyuania lutimaris</name>
    <dbReference type="NCBI Taxonomy" id="1538146"/>
    <lineage>
        <taxon>Bacteria</taxon>
        <taxon>Pseudomonadati</taxon>
        <taxon>Pseudomonadota</taxon>
        <taxon>Alphaproteobacteria</taxon>
        <taxon>Sphingomonadales</taxon>
        <taxon>Erythrobacteraceae</taxon>
        <taxon>Alteriqipengyuania</taxon>
    </lineage>
</organism>
<dbReference type="PANTHER" id="PTHR36302:SF1">
    <property type="entry name" value="COPPER CHAPERONE PCU(A)C"/>
    <property type="match status" value="1"/>
</dbReference>
<evidence type="ECO:0000313" key="2">
    <source>
        <dbReference type="Proteomes" id="UP000254101"/>
    </source>
</evidence>
<dbReference type="InterPro" id="IPR058248">
    <property type="entry name" value="Lxx211020-like"/>
</dbReference>
<dbReference type="InterPro" id="IPR036182">
    <property type="entry name" value="PCuAC_sf"/>
</dbReference>
<dbReference type="EMBL" id="QRBB01000001">
    <property type="protein sequence ID" value="RDS78021.1"/>
    <property type="molecule type" value="Genomic_DNA"/>
</dbReference>
<dbReference type="RefSeq" id="WP_115492250.1">
    <property type="nucleotide sequence ID" value="NZ_JACHWW010000001.1"/>
</dbReference>
<reference evidence="1 2" key="1">
    <citation type="submission" date="2018-07" db="EMBL/GenBank/DDBJ databases">
        <title>Erythrobacter nanhaiensis sp. nov., a novel member of the genus Erythrobacter isolated from the South China Sea.</title>
        <authorList>
            <person name="Chen X."/>
            <person name="Liu J."/>
        </authorList>
    </citation>
    <scope>NUCLEOTIDE SEQUENCE [LARGE SCALE GENOMIC DNA]</scope>
    <source>
        <strain evidence="1 2">S-5</strain>
    </source>
</reference>
<sequence length="154" mass="16033">MKSFLPSVALVAGTIALGACSEEPAETEEVAAPLTASEGRLFLPAVEGNPGVVYFELANSGDRAVSIRRADVEGAASAELHDYMEYDDTEMGSIGIVTVQPGETTSFAPGDLHVMAFELDPSLEAGGETTVTLTMAGGSTMEFEAEIMPADAER</sequence>
<dbReference type="Gene3D" id="2.60.40.1890">
    <property type="entry name" value="PCu(A)C copper chaperone"/>
    <property type="match status" value="1"/>
</dbReference>
<keyword evidence="2" id="KW-1185">Reference proteome</keyword>
<dbReference type="PROSITE" id="PS51257">
    <property type="entry name" value="PROKAR_LIPOPROTEIN"/>
    <property type="match status" value="1"/>
</dbReference>
<dbReference type="SUPFAM" id="SSF110087">
    <property type="entry name" value="DR1885-like metal-binding protein"/>
    <property type="match status" value="1"/>
</dbReference>
<protein>
    <submittedName>
        <fullName evidence="1">Copper chaperone PCu(A)C</fullName>
    </submittedName>
</protein>
<gene>
    <name evidence="1" type="ORF">DL238_10705</name>
</gene>
<comment type="caution">
    <text evidence="1">The sequence shown here is derived from an EMBL/GenBank/DDBJ whole genome shotgun (WGS) entry which is preliminary data.</text>
</comment>
<name>A0A395LMC5_9SPHN</name>
<accession>A0A395LMC5</accession>
<dbReference type="OrthoDB" id="9796962at2"/>
<evidence type="ECO:0000313" key="1">
    <source>
        <dbReference type="EMBL" id="RDS78021.1"/>
    </source>
</evidence>
<dbReference type="InterPro" id="IPR007410">
    <property type="entry name" value="LpqE-like"/>
</dbReference>
<proteinExistence type="predicted"/>
<dbReference type="Pfam" id="PF04314">
    <property type="entry name" value="PCuAC"/>
    <property type="match status" value="1"/>
</dbReference>